<protein>
    <submittedName>
        <fullName evidence="1">Uncharacterized protein</fullName>
    </submittedName>
</protein>
<dbReference type="EMBL" id="BPVZ01000264">
    <property type="protein sequence ID" value="GKV48638.1"/>
    <property type="molecule type" value="Genomic_DNA"/>
</dbReference>
<keyword evidence="2" id="KW-1185">Reference proteome</keyword>
<proteinExistence type="predicted"/>
<organism evidence="1 2">
    <name type="scientific">Rubroshorea leprosula</name>
    <dbReference type="NCBI Taxonomy" id="152421"/>
    <lineage>
        <taxon>Eukaryota</taxon>
        <taxon>Viridiplantae</taxon>
        <taxon>Streptophyta</taxon>
        <taxon>Embryophyta</taxon>
        <taxon>Tracheophyta</taxon>
        <taxon>Spermatophyta</taxon>
        <taxon>Magnoliopsida</taxon>
        <taxon>eudicotyledons</taxon>
        <taxon>Gunneridae</taxon>
        <taxon>Pentapetalae</taxon>
        <taxon>rosids</taxon>
        <taxon>malvids</taxon>
        <taxon>Malvales</taxon>
        <taxon>Dipterocarpaceae</taxon>
        <taxon>Rubroshorea</taxon>
    </lineage>
</organism>
<dbReference type="Proteomes" id="UP001054252">
    <property type="component" value="Unassembled WGS sequence"/>
</dbReference>
<comment type="caution">
    <text evidence="1">The sequence shown here is derived from an EMBL/GenBank/DDBJ whole genome shotgun (WGS) entry which is preliminary data.</text>
</comment>
<dbReference type="PANTHER" id="PTHR47057:SF1">
    <property type="entry name" value="AFADIN_ALPHA-ACTININ-BINDING PROTEIN"/>
    <property type="match status" value="1"/>
</dbReference>
<evidence type="ECO:0000313" key="2">
    <source>
        <dbReference type="Proteomes" id="UP001054252"/>
    </source>
</evidence>
<sequence length="87" mass="9739">MEKKKESRSGMEIMNLLQKEGRQRGTWNGKKDLGSRKSNFLLVLSIMSCLNSLTRVPTGRIVLELPVGMLDDDQGDFVGTVVCEHES</sequence>
<gene>
    <name evidence="1" type="ORF">SLEP1_g55436</name>
</gene>
<evidence type="ECO:0000313" key="1">
    <source>
        <dbReference type="EMBL" id="GKV48638.1"/>
    </source>
</evidence>
<reference evidence="1 2" key="1">
    <citation type="journal article" date="2021" name="Commun. Biol.">
        <title>The genome of Shorea leprosula (Dipterocarpaceae) highlights the ecological relevance of drought in aseasonal tropical rainforests.</title>
        <authorList>
            <person name="Ng K.K.S."/>
            <person name="Kobayashi M.J."/>
            <person name="Fawcett J.A."/>
            <person name="Hatakeyama M."/>
            <person name="Paape T."/>
            <person name="Ng C.H."/>
            <person name="Ang C.C."/>
            <person name="Tnah L.H."/>
            <person name="Lee C.T."/>
            <person name="Nishiyama T."/>
            <person name="Sese J."/>
            <person name="O'Brien M.J."/>
            <person name="Copetti D."/>
            <person name="Mohd Noor M.I."/>
            <person name="Ong R.C."/>
            <person name="Putra M."/>
            <person name="Sireger I.Z."/>
            <person name="Indrioko S."/>
            <person name="Kosugi Y."/>
            <person name="Izuno A."/>
            <person name="Isagi Y."/>
            <person name="Lee S.L."/>
            <person name="Shimizu K.K."/>
        </authorList>
    </citation>
    <scope>NUCLEOTIDE SEQUENCE [LARGE SCALE GENOMIC DNA]</scope>
    <source>
        <strain evidence="1">214</strain>
    </source>
</reference>
<name>A0AAV5MFC5_9ROSI</name>
<dbReference type="AlphaFoldDB" id="A0AAV5MFC5"/>
<dbReference type="PANTHER" id="PTHR47057">
    <property type="entry name" value="AFADIN/ALPHA-ACTININ-BINDING"/>
    <property type="match status" value="1"/>
</dbReference>
<accession>A0AAV5MFC5</accession>